<evidence type="ECO:0000259" key="8">
    <source>
        <dbReference type="PROSITE" id="PS50893"/>
    </source>
</evidence>
<comment type="caution">
    <text evidence="9">The sequence shown here is derived from an EMBL/GenBank/DDBJ whole genome shotgun (WGS) entry which is preliminary data.</text>
</comment>
<gene>
    <name evidence="9" type="ORF">FAZ78_06295</name>
</gene>
<dbReference type="InterPro" id="IPR013563">
    <property type="entry name" value="Oligopep_ABC_C"/>
</dbReference>
<dbReference type="InterPro" id="IPR003439">
    <property type="entry name" value="ABC_transporter-like_ATP-bd"/>
</dbReference>
<dbReference type="InterPro" id="IPR017871">
    <property type="entry name" value="ABC_transporter-like_CS"/>
</dbReference>
<proteinExistence type="inferred from homology"/>
<name>A0A4U0Z293_9RHOB</name>
<dbReference type="SUPFAM" id="SSF52540">
    <property type="entry name" value="P-loop containing nucleoside triphosphate hydrolases"/>
    <property type="match status" value="1"/>
</dbReference>
<dbReference type="GO" id="GO:0015833">
    <property type="term" value="P:peptide transport"/>
    <property type="evidence" value="ECO:0007669"/>
    <property type="project" value="InterPro"/>
</dbReference>
<evidence type="ECO:0000313" key="9">
    <source>
        <dbReference type="EMBL" id="TKA97399.1"/>
    </source>
</evidence>
<keyword evidence="6 9" id="KW-0067">ATP-binding</keyword>
<reference evidence="9 10" key="1">
    <citation type="submission" date="2019-04" db="EMBL/GenBank/DDBJ databases">
        <title>Crypto-aerobic microbial life in anoxic (sulfidic) marine sediments.</title>
        <authorList>
            <person name="Bhattacharya S."/>
            <person name="Roy C."/>
            <person name="Mondal N."/>
            <person name="Sarkar J."/>
            <person name="Mandal S."/>
            <person name="Rameez M.J."/>
            <person name="Ghosh W."/>
        </authorList>
    </citation>
    <scope>NUCLEOTIDE SEQUENCE [LARGE SCALE GENOMIC DNA]</scope>
    <source>
        <strain evidence="9 10">SBBC</strain>
    </source>
</reference>
<accession>A0A4U0Z293</accession>
<dbReference type="InterPro" id="IPR003593">
    <property type="entry name" value="AAA+_ATPase"/>
</dbReference>
<dbReference type="PROSITE" id="PS00211">
    <property type="entry name" value="ABC_TRANSPORTER_1"/>
    <property type="match status" value="1"/>
</dbReference>
<protein>
    <submittedName>
        <fullName evidence="9">ABC transporter ATP-binding protein</fullName>
    </submittedName>
</protein>
<keyword evidence="7" id="KW-0472">Membrane</keyword>
<keyword evidence="4" id="KW-1003">Cell membrane</keyword>
<dbReference type="PANTHER" id="PTHR43297">
    <property type="entry name" value="OLIGOPEPTIDE TRANSPORT ATP-BINDING PROTEIN APPD"/>
    <property type="match status" value="1"/>
</dbReference>
<dbReference type="Pfam" id="PF00005">
    <property type="entry name" value="ABC_tran"/>
    <property type="match status" value="1"/>
</dbReference>
<dbReference type="Proteomes" id="UP000306340">
    <property type="component" value="Unassembled WGS sequence"/>
</dbReference>
<dbReference type="PROSITE" id="PS50893">
    <property type="entry name" value="ABC_TRANSPORTER_2"/>
    <property type="match status" value="1"/>
</dbReference>
<comment type="similarity">
    <text evidence="2">Belongs to the ABC transporter superfamily.</text>
</comment>
<dbReference type="GO" id="GO:0016887">
    <property type="term" value="F:ATP hydrolysis activity"/>
    <property type="evidence" value="ECO:0007669"/>
    <property type="project" value="InterPro"/>
</dbReference>
<dbReference type="InterPro" id="IPR050388">
    <property type="entry name" value="ABC_Ni/Peptide_Import"/>
</dbReference>
<organism evidence="9 10">
    <name type="scientific">Cereibacter changlensis</name>
    <dbReference type="NCBI Taxonomy" id="402884"/>
    <lineage>
        <taxon>Bacteria</taxon>
        <taxon>Pseudomonadati</taxon>
        <taxon>Pseudomonadota</taxon>
        <taxon>Alphaproteobacteria</taxon>
        <taxon>Rhodobacterales</taxon>
        <taxon>Paracoccaceae</taxon>
        <taxon>Cereibacter</taxon>
    </lineage>
</organism>
<evidence type="ECO:0000313" key="10">
    <source>
        <dbReference type="Proteomes" id="UP000306340"/>
    </source>
</evidence>
<comment type="subcellular location">
    <subcellularLocation>
        <location evidence="1">Cell inner membrane</location>
        <topology evidence="1">Peripheral membrane protein</topology>
    </subcellularLocation>
</comment>
<dbReference type="GO" id="GO:0055085">
    <property type="term" value="P:transmembrane transport"/>
    <property type="evidence" value="ECO:0007669"/>
    <property type="project" value="UniProtKB-ARBA"/>
</dbReference>
<evidence type="ECO:0000256" key="1">
    <source>
        <dbReference type="ARBA" id="ARBA00004417"/>
    </source>
</evidence>
<evidence type="ECO:0000256" key="3">
    <source>
        <dbReference type="ARBA" id="ARBA00022448"/>
    </source>
</evidence>
<dbReference type="GO" id="GO:0005886">
    <property type="term" value="C:plasma membrane"/>
    <property type="evidence" value="ECO:0007669"/>
    <property type="project" value="UniProtKB-SubCell"/>
</dbReference>
<keyword evidence="5" id="KW-0547">Nucleotide-binding</keyword>
<dbReference type="PANTHER" id="PTHR43297:SF2">
    <property type="entry name" value="DIPEPTIDE TRANSPORT ATP-BINDING PROTEIN DPPD"/>
    <property type="match status" value="1"/>
</dbReference>
<dbReference type="SMART" id="SM00382">
    <property type="entry name" value="AAA"/>
    <property type="match status" value="1"/>
</dbReference>
<evidence type="ECO:0000256" key="5">
    <source>
        <dbReference type="ARBA" id="ARBA00022741"/>
    </source>
</evidence>
<evidence type="ECO:0000256" key="4">
    <source>
        <dbReference type="ARBA" id="ARBA00022475"/>
    </source>
</evidence>
<dbReference type="Gene3D" id="3.40.50.300">
    <property type="entry name" value="P-loop containing nucleotide triphosphate hydrolases"/>
    <property type="match status" value="1"/>
</dbReference>
<dbReference type="EMBL" id="SWAU01000040">
    <property type="protein sequence ID" value="TKA97399.1"/>
    <property type="molecule type" value="Genomic_DNA"/>
</dbReference>
<dbReference type="GO" id="GO:0005524">
    <property type="term" value="F:ATP binding"/>
    <property type="evidence" value="ECO:0007669"/>
    <property type="project" value="UniProtKB-KW"/>
</dbReference>
<keyword evidence="3" id="KW-0813">Transport</keyword>
<evidence type="ECO:0000256" key="2">
    <source>
        <dbReference type="ARBA" id="ARBA00005417"/>
    </source>
</evidence>
<dbReference type="CDD" id="cd03257">
    <property type="entry name" value="ABC_NikE_OppD_transporters"/>
    <property type="match status" value="1"/>
</dbReference>
<evidence type="ECO:0000256" key="7">
    <source>
        <dbReference type="ARBA" id="ARBA00023136"/>
    </source>
</evidence>
<dbReference type="InterPro" id="IPR027417">
    <property type="entry name" value="P-loop_NTPase"/>
</dbReference>
<dbReference type="AlphaFoldDB" id="A0A4U0Z293"/>
<dbReference type="FunFam" id="3.40.50.300:FF:000016">
    <property type="entry name" value="Oligopeptide ABC transporter ATP-binding component"/>
    <property type="match status" value="1"/>
</dbReference>
<feature type="domain" description="ABC transporter" evidence="8">
    <location>
        <begin position="20"/>
        <end position="277"/>
    </location>
</feature>
<dbReference type="Pfam" id="PF08352">
    <property type="entry name" value="oligo_HPY"/>
    <property type="match status" value="1"/>
</dbReference>
<sequence>MPVPADPSPTATAFEDDTILSVEDLRVSFALDRRRTFEAVRGVSFAIRRGETLALVGESGSGKSVTAMTVMRLTEHDGARIAGGRIRMRMKSGVIEEITTLPEARVERLRGAEISIVFQDPMSSLNPVFRVGDQIAEGIIRHQGKSVPAARSIALNMLKLVRVPDAERRMDHYPHQLSGGMRQRVMIAMALACRPSLMILDEPTTALDVTIQAQILDLVRALQQEIGMSVLFITHDMGVVAEIADRVCVMLKGEIVESGTVDEIFNHARHGYTQALIAAVPRLGSMTDQDAPEPFPVVAYSAEETPA</sequence>
<evidence type="ECO:0000256" key="6">
    <source>
        <dbReference type="ARBA" id="ARBA00022840"/>
    </source>
</evidence>